<comment type="caution">
    <text evidence="1">The sequence shown here is derived from an EMBL/GenBank/DDBJ whole genome shotgun (WGS) entry which is preliminary data.</text>
</comment>
<keyword evidence="1" id="KW-0378">Hydrolase</keyword>
<organism evidence="1">
    <name type="scientific">Streptomyces sp. SID7958</name>
    <dbReference type="NCBI Taxonomy" id="2706093"/>
    <lineage>
        <taxon>Bacteria</taxon>
        <taxon>Bacillati</taxon>
        <taxon>Actinomycetota</taxon>
        <taxon>Actinomycetes</taxon>
        <taxon>Kitasatosporales</taxon>
        <taxon>Streptomycetaceae</taxon>
        <taxon>Streptomyces</taxon>
    </lineage>
</organism>
<dbReference type="AlphaFoldDB" id="A0A6G3U044"/>
<reference evidence="1" key="1">
    <citation type="submission" date="2020-01" db="EMBL/GenBank/DDBJ databases">
        <title>Insect and environment-associated Actinomycetes.</title>
        <authorList>
            <person name="Currrie C."/>
            <person name="Chevrette M."/>
            <person name="Carlson C."/>
            <person name="Stubbendieck R."/>
            <person name="Wendt-Pienkowski E."/>
        </authorList>
    </citation>
    <scope>NUCLEOTIDE SEQUENCE</scope>
    <source>
        <strain evidence="1">SID7958</strain>
    </source>
</reference>
<dbReference type="EMBL" id="JAAGMU010000594">
    <property type="protein sequence ID" value="NEC79786.1"/>
    <property type="molecule type" value="Genomic_DNA"/>
</dbReference>
<gene>
    <name evidence="1" type="ORF">G3I38_11125</name>
</gene>
<evidence type="ECO:0000313" key="1">
    <source>
        <dbReference type="EMBL" id="NEC79786.1"/>
    </source>
</evidence>
<name>A0A6G3U044_9ACTN</name>
<dbReference type="GO" id="GO:0016787">
    <property type="term" value="F:hydrolase activity"/>
    <property type="evidence" value="ECO:0007669"/>
    <property type="project" value="UniProtKB-KW"/>
</dbReference>
<accession>A0A6G3U044</accession>
<protein>
    <submittedName>
        <fullName evidence="1">Glycosyl hydrolase</fullName>
    </submittedName>
</protein>
<proteinExistence type="predicted"/>
<feature type="non-terminal residue" evidence="1">
    <location>
        <position position="93"/>
    </location>
</feature>
<sequence length="93" mass="9576">MPGPGGGIVRFARSELRVLVAGSGAVFLGWDGAGPEPSYALAGPCPEPDPRAVLEPDTDGGWRVVAERVTVAVSRQGAVDVLTPGGVLLRREL</sequence>